<dbReference type="GO" id="GO:0016740">
    <property type="term" value="F:transferase activity"/>
    <property type="evidence" value="ECO:0007669"/>
    <property type="project" value="UniProtKB-KW"/>
</dbReference>
<dbReference type="InterPro" id="IPR050509">
    <property type="entry name" value="CoA-transferase_III"/>
</dbReference>
<dbReference type="PANTHER" id="PTHR48228">
    <property type="entry name" value="SUCCINYL-COA--D-CITRAMALATE COA-TRANSFERASE"/>
    <property type="match status" value="1"/>
</dbReference>
<dbReference type="EMBL" id="DWWC01000133">
    <property type="protein sequence ID" value="HJC69428.1"/>
    <property type="molecule type" value="Genomic_DNA"/>
</dbReference>
<evidence type="ECO:0000313" key="3">
    <source>
        <dbReference type="Proteomes" id="UP000823854"/>
    </source>
</evidence>
<proteinExistence type="predicted"/>
<dbReference type="InterPro" id="IPR023606">
    <property type="entry name" value="CoA-Trfase_III_dom_1_sf"/>
</dbReference>
<dbReference type="PANTHER" id="PTHR48228:SF4">
    <property type="entry name" value="BLR3030 PROTEIN"/>
    <property type="match status" value="1"/>
</dbReference>
<dbReference type="InterPro" id="IPR003673">
    <property type="entry name" value="CoA-Trfase_fam_III"/>
</dbReference>
<keyword evidence="2" id="KW-0808">Transferase</keyword>
<dbReference type="Proteomes" id="UP000823854">
    <property type="component" value="Unassembled WGS sequence"/>
</dbReference>
<name>A0A9D2Q015_9MICO</name>
<dbReference type="Gene3D" id="3.40.50.10540">
    <property type="entry name" value="Crotonobetainyl-coa:carnitine coa-transferase, domain 1"/>
    <property type="match status" value="1"/>
</dbReference>
<gene>
    <name evidence="2" type="ORF">H9932_07085</name>
</gene>
<sequence>MDAPSARWWACPLDVETFAVDAVERVRDAAAALTRARGLDLHVTTSPALTAASFAALEHLHVDGVPAPTWAELSGFARAADGWVRLHGNYPHHAEVLRELYGIRDRDGLDRALAVRPAAQIEDEVAAAGGIAVAVRTAEEWQMHPHHLAIAGEPWTTVVDRGARPTLPVLAGTFPALPLDGVRVLDLTRVIAGPSCTQLLACLGADVLRIDPPHRPEIPAQHLSTGMGKRSAALDLRRPDHAVRVRELAASADVILDGYRPGALARHGLGTEDLEALAPQAVIVSLSAWGEHGPWGQRPGFDSIVQAATGIAVRCGSAERPGALPVQALDHATGHRIAAHVIGALASGRAVTVRASLLGAARTLLAAGPPASDDVVGPAVEAAGPAGEGAGPAVEAAGPSVPRVRVVARGTEQRLEAVPPPLLLDGHTIEQDVPEHGAAEPVWRGSVAGRWSGAGG</sequence>
<dbReference type="AlphaFoldDB" id="A0A9D2Q015"/>
<comment type="caution">
    <text evidence="2">The sequence shown here is derived from an EMBL/GenBank/DDBJ whole genome shotgun (WGS) entry which is preliminary data.</text>
</comment>
<feature type="region of interest" description="Disordered" evidence="1">
    <location>
        <begin position="437"/>
        <end position="456"/>
    </location>
</feature>
<dbReference type="Pfam" id="PF02515">
    <property type="entry name" value="CoA_transf_3"/>
    <property type="match status" value="1"/>
</dbReference>
<accession>A0A9D2Q015</accession>
<evidence type="ECO:0000313" key="2">
    <source>
        <dbReference type="EMBL" id="HJC69428.1"/>
    </source>
</evidence>
<organism evidence="2 3">
    <name type="scientific">Candidatus Brachybacterium intestinipullorum</name>
    <dbReference type="NCBI Taxonomy" id="2838512"/>
    <lineage>
        <taxon>Bacteria</taxon>
        <taxon>Bacillati</taxon>
        <taxon>Actinomycetota</taxon>
        <taxon>Actinomycetes</taxon>
        <taxon>Micrococcales</taxon>
        <taxon>Dermabacteraceae</taxon>
        <taxon>Brachybacterium</taxon>
    </lineage>
</organism>
<reference evidence="2" key="1">
    <citation type="journal article" date="2021" name="PeerJ">
        <title>Extensive microbial diversity within the chicken gut microbiome revealed by metagenomics and culture.</title>
        <authorList>
            <person name="Gilroy R."/>
            <person name="Ravi A."/>
            <person name="Getino M."/>
            <person name="Pursley I."/>
            <person name="Horton D.L."/>
            <person name="Alikhan N.F."/>
            <person name="Baker D."/>
            <person name="Gharbi K."/>
            <person name="Hall N."/>
            <person name="Watson M."/>
            <person name="Adriaenssens E.M."/>
            <person name="Foster-Nyarko E."/>
            <person name="Jarju S."/>
            <person name="Secka A."/>
            <person name="Antonio M."/>
            <person name="Oren A."/>
            <person name="Chaudhuri R.R."/>
            <person name="La Ragione R."/>
            <person name="Hildebrand F."/>
            <person name="Pallen M.J."/>
        </authorList>
    </citation>
    <scope>NUCLEOTIDE SEQUENCE</scope>
    <source>
        <strain evidence="2">CHK130-7132</strain>
    </source>
</reference>
<protein>
    <submittedName>
        <fullName evidence="2">CoA transferase</fullName>
    </submittedName>
</protein>
<dbReference type="SUPFAM" id="SSF89796">
    <property type="entry name" value="CoA-transferase family III (CaiB/BaiF)"/>
    <property type="match status" value="2"/>
</dbReference>
<reference evidence="2" key="2">
    <citation type="submission" date="2021-04" db="EMBL/GenBank/DDBJ databases">
        <authorList>
            <person name="Gilroy R."/>
        </authorList>
    </citation>
    <scope>NUCLEOTIDE SEQUENCE</scope>
    <source>
        <strain evidence="2">CHK130-7132</strain>
    </source>
</reference>
<evidence type="ECO:0000256" key="1">
    <source>
        <dbReference type="SAM" id="MobiDB-lite"/>
    </source>
</evidence>